<comment type="caution">
    <text evidence="2">The sequence shown here is derived from an EMBL/GenBank/DDBJ whole genome shotgun (WGS) entry which is preliminary data.</text>
</comment>
<name>A0ABR1EAM1_NECAM</name>
<reference evidence="2 3" key="1">
    <citation type="submission" date="2023-08" db="EMBL/GenBank/DDBJ databases">
        <title>A Necator americanus chromosomal reference genome.</title>
        <authorList>
            <person name="Ilik V."/>
            <person name="Petrzelkova K.J."/>
            <person name="Pardy F."/>
            <person name="Fuh T."/>
            <person name="Niatou-Singa F.S."/>
            <person name="Gouil Q."/>
            <person name="Baker L."/>
            <person name="Ritchie M.E."/>
            <person name="Jex A.R."/>
            <person name="Gazzola D."/>
            <person name="Li H."/>
            <person name="Toshio Fujiwara R."/>
            <person name="Zhan B."/>
            <person name="Aroian R.V."/>
            <person name="Pafco B."/>
            <person name="Schwarz E.M."/>
        </authorList>
    </citation>
    <scope>NUCLEOTIDE SEQUENCE [LARGE SCALE GENOMIC DNA]</scope>
    <source>
        <strain evidence="2 3">Aroian</strain>
        <tissue evidence="2">Whole animal</tissue>
    </source>
</reference>
<evidence type="ECO:0000313" key="3">
    <source>
        <dbReference type="Proteomes" id="UP001303046"/>
    </source>
</evidence>
<sequence length="409" mass="47612">MLYEEMKKEEVEDVIAMENLAWRAYFGVDHEEIVDVCEFDITDMGGHKDDVGVVPALKSVEQPSKVKRGASSPIRDVVVNVDGVPIPWLDEYHHFCSYLSDVVETGKSLVPWKNVQSAFMKFLKRRINVLEKHYKFCCNNIDKAKNVSNEKIKDSEIKRIFRFVLYKFLTFENFPCTFDKICEVLVSPPYCCDDMAKFMGLLEDFVNVKDTIPSFYSPDPILNSKEEKDYGVGPMRFLRIDDKDVDRESSGNVVSNTSVNHSSTTIHNPEAKTKTRSRHRTKRKRKWRYSEVVEKRSEDVIREEENDDGYSVHPRNYNEGMMELDSDSENTFDRPKEGSKLRESSRVRQQDIDVFEEKFDKTLNIREEIENMESPIDIKDYEAEMEDDSTGSYLADISNLSEMNDEDMM</sequence>
<protein>
    <recommendedName>
        <fullName evidence="4">PPP4R2 protein</fullName>
    </recommendedName>
</protein>
<feature type="compositionally biased region" description="Basic and acidic residues" evidence="1">
    <location>
        <begin position="331"/>
        <end position="345"/>
    </location>
</feature>
<evidence type="ECO:0000313" key="2">
    <source>
        <dbReference type="EMBL" id="KAK6759732.1"/>
    </source>
</evidence>
<feature type="compositionally biased region" description="Basic residues" evidence="1">
    <location>
        <begin position="274"/>
        <end position="283"/>
    </location>
</feature>
<evidence type="ECO:0008006" key="4">
    <source>
        <dbReference type="Google" id="ProtNLM"/>
    </source>
</evidence>
<feature type="region of interest" description="Disordered" evidence="1">
    <location>
        <begin position="322"/>
        <end position="345"/>
    </location>
</feature>
<feature type="compositionally biased region" description="Low complexity" evidence="1">
    <location>
        <begin position="250"/>
        <end position="265"/>
    </location>
</feature>
<keyword evidence="3" id="KW-1185">Reference proteome</keyword>
<organism evidence="2 3">
    <name type="scientific">Necator americanus</name>
    <name type="common">Human hookworm</name>
    <dbReference type="NCBI Taxonomy" id="51031"/>
    <lineage>
        <taxon>Eukaryota</taxon>
        <taxon>Metazoa</taxon>
        <taxon>Ecdysozoa</taxon>
        <taxon>Nematoda</taxon>
        <taxon>Chromadorea</taxon>
        <taxon>Rhabditida</taxon>
        <taxon>Rhabditina</taxon>
        <taxon>Rhabditomorpha</taxon>
        <taxon>Strongyloidea</taxon>
        <taxon>Ancylostomatidae</taxon>
        <taxon>Bunostominae</taxon>
        <taxon>Necator</taxon>
    </lineage>
</organism>
<dbReference type="Proteomes" id="UP001303046">
    <property type="component" value="Unassembled WGS sequence"/>
</dbReference>
<feature type="region of interest" description="Disordered" evidence="1">
    <location>
        <begin position="248"/>
        <end position="283"/>
    </location>
</feature>
<evidence type="ECO:0000256" key="1">
    <source>
        <dbReference type="SAM" id="MobiDB-lite"/>
    </source>
</evidence>
<gene>
    <name evidence="2" type="primary">Necator_chrX.g21513</name>
    <name evidence="2" type="ORF">RB195_021352</name>
</gene>
<proteinExistence type="predicted"/>
<dbReference type="EMBL" id="JAVFWL010000006">
    <property type="protein sequence ID" value="KAK6759732.1"/>
    <property type="molecule type" value="Genomic_DNA"/>
</dbReference>
<accession>A0ABR1EAM1</accession>